<reference evidence="1 2" key="1">
    <citation type="journal article" date="2014" name="Genome Biol. Evol.">
        <title>Molecular evolution of the substrate utilization strategies and putative virulence factors in mosquito-associated Spiroplasma species.</title>
        <authorList>
            <person name="Chang T.H."/>
            <person name="Lo W.S."/>
            <person name="Ku C."/>
            <person name="Chen L.L."/>
            <person name="Kuo C.H."/>
        </authorList>
    </citation>
    <scope>NUCLEOTIDE SEQUENCE [LARGE SCALE GENOMIC DNA]</scope>
    <source>
        <strain evidence="1">Ar-1343</strain>
    </source>
</reference>
<dbReference type="Proteomes" id="UP000019265">
    <property type="component" value="Chromosome"/>
</dbReference>
<dbReference type="Pfam" id="PF08282">
    <property type="entry name" value="Hydrolase_3"/>
    <property type="match status" value="1"/>
</dbReference>
<dbReference type="NCBIfam" id="TIGR01484">
    <property type="entry name" value="HAD-SF-IIB"/>
    <property type="match status" value="1"/>
</dbReference>
<dbReference type="InterPro" id="IPR036412">
    <property type="entry name" value="HAD-like_sf"/>
</dbReference>
<gene>
    <name evidence="1" type="ORF">SSABA_v1c08440</name>
</gene>
<dbReference type="PANTHER" id="PTHR10000">
    <property type="entry name" value="PHOSPHOSERINE PHOSPHATASE"/>
    <property type="match status" value="1"/>
</dbReference>
<dbReference type="EMBL" id="CP006934">
    <property type="protein sequence ID" value="AHI54243.1"/>
    <property type="molecule type" value="Genomic_DNA"/>
</dbReference>
<sequence length="267" mass="30456">MKWWFSDYDGTINLKHDDSIDKRDLDFISSFMDRNNQFAIASGRLHNEIKDVLKNNNIKYNYIIACNGAAVYDKNDKLVQSLPIPMEDRQSILNLLLENKDLISGYCDMDERKDFNSEKISVIHDNPFFIGSVPLNNNHVEGEKDILNSGNINIIYFYGEEKSLSLVQEKANKISDRLKAIKTHTNVLEIVNKEVSKAFGIKFIMKKHSIEVGDIITSGDGENDIEMLDLTPNSFVMKTAKPNVLKHGNHQIDNVFEIGEIMKKDLG</sequence>
<dbReference type="PANTHER" id="PTHR10000:SF8">
    <property type="entry name" value="HAD SUPERFAMILY HYDROLASE-LIKE, TYPE 3"/>
    <property type="match status" value="1"/>
</dbReference>
<accession>W6AAR3</accession>
<dbReference type="GO" id="GO:0016791">
    <property type="term" value="F:phosphatase activity"/>
    <property type="evidence" value="ECO:0007669"/>
    <property type="project" value="TreeGrafter"/>
</dbReference>
<dbReference type="PATRIC" id="fig|1276257.3.peg.856"/>
<evidence type="ECO:0000313" key="2">
    <source>
        <dbReference type="Proteomes" id="UP000019265"/>
    </source>
</evidence>
<dbReference type="GO" id="GO:0000287">
    <property type="term" value="F:magnesium ion binding"/>
    <property type="evidence" value="ECO:0007669"/>
    <property type="project" value="TreeGrafter"/>
</dbReference>
<protein>
    <submittedName>
        <fullName evidence="1">HAD-superfamily hydrolase</fullName>
    </submittedName>
</protein>
<evidence type="ECO:0000313" key="1">
    <source>
        <dbReference type="EMBL" id="AHI54243.1"/>
    </source>
</evidence>
<dbReference type="SUPFAM" id="SSF56784">
    <property type="entry name" value="HAD-like"/>
    <property type="match status" value="1"/>
</dbReference>
<dbReference type="Gene3D" id="3.30.1240.10">
    <property type="match status" value="1"/>
</dbReference>
<dbReference type="InterPro" id="IPR006379">
    <property type="entry name" value="HAD-SF_hydro_IIB"/>
</dbReference>
<dbReference type="Gene3D" id="3.40.50.1000">
    <property type="entry name" value="HAD superfamily/HAD-like"/>
    <property type="match status" value="1"/>
</dbReference>
<dbReference type="InterPro" id="IPR023214">
    <property type="entry name" value="HAD_sf"/>
</dbReference>
<dbReference type="OrthoDB" id="399929at2"/>
<dbReference type="KEGG" id="ssab:SSABA_v1c08440"/>
<proteinExistence type="predicted"/>
<dbReference type="GO" id="GO:0005829">
    <property type="term" value="C:cytosol"/>
    <property type="evidence" value="ECO:0007669"/>
    <property type="project" value="TreeGrafter"/>
</dbReference>
<keyword evidence="2" id="KW-1185">Reference proteome</keyword>
<name>W6AAR3_9MOLU</name>
<organism evidence="1 2">
    <name type="scientific">Spiroplasma sabaudiense Ar-1343</name>
    <dbReference type="NCBI Taxonomy" id="1276257"/>
    <lineage>
        <taxon>Bacteria</taxon>
        <taxon>Bacillati</taxon>
        <taxon>Mycoplasmatota</taxon>
        <taxon>Mollicutes</taxon>
        <taxon>Entomoplasmatales</taxon>
        <taxon>Spiroplasmataceae</taxon>
        <taxon>Spiroplasma</taxon>
    </lineage>
</organism>
<dbReference type="HOGENOM" id="CLU_044146_3_2_14"/>
<dbReference type="eggNOG" id="COG0561">
    <property type="taxonomic scope" value="Bacteria"/>
</dbReference>
<dbReference type="STRING" id="1276257.SSABA_v1c08440"/>
<keyword evidence="1" id="KW-0378">Hydrolase</keyword>
<dbReference type="AlphaFoldDB" id="W6AAR3"/>
<dbReference type="RefSeq" id="WP_025251379.1">
    <property type="nucleotide sequence ID" value="NZ_CP006934.1"/>
</dbReference>